<dbReference type="EMBL" id="CP121196">
    <property type="protein sequence ID" value="XBH19073.1"/>
    <property type="molecule type" value="Genomic_DNA"/>
</dbReference>
<gene>
    <name evidence="1" type="ORF">P8935_07075</name>
</gene>
<reference evidence="1" key="1">
    <citation type="submission" date="2023-03" db="EMBL/GenBank/DDBJ databases">
        <title>Edaphobacter sp.</title>
        <authorList>
            <person name="Huber K.J."/>
            <person name="Papendorf J."/>
            <person name="Pilke C."/>
            <person name="Bunk B."/>
            <person name="Sproeer C."/>
            <person name="Pester M."/>
        </authorList>
    </citation>
    <scope>NUCLEOTIDE SEQUENCE</scope>
    <source>
        <strain evidence="1">DSM 110680</strain>
    </source>
</reference>
<proteinExistence type="predicted"/>
<dbReference type="AlphaFoldDB" id="A0AAU7DMR0"/>
<sequence length="353" mass="39863">MNLEGVEKIAEAVLYEGYMLYPYRPSSVKNQQRWNFGVLYPPSWCNQASSDRSSMQTECLLKTDSSTRLTVKIRFLQIVQRSVAQVISLTADPFDTPLPELKSVDRLEIRDHVYQPWQEAVERELCYDDLDPADFATMPPLLFSFPGGKSVEYLRDEQGTTVGALVRSWKALNGSVEIRSLGSHDEVVKISVQVENLTICDSEPASVFDAREAILLHSMVSAHTILGTENGEFLSMLEPPVGFEDQVAQCQNLGTWPVLATDNADAMLSSPIILYDHPQIAPESIGNLFDSTEIDEILSLRILTLTDDEKREMRQSDDRTRRILERTEQMPEEQFAKLHGILRGLSPIKENIQ</sequence>
<accession>A0AAU7DMR0</accession>
<protein>
    <submittedName>
        <fullName evidence="1">Uncharacterized protein</fullName>
    </submittedName>
</protein>
<name>A0AAU7DMR0_9BACT</name>
<dbReference type="RefSeq" id="WP_348264288.1">
    <property type="nucleotide sequence ID" value="NZ_CP121196.1"/>
</dbReference>
<evidence type="ECO:0000313" key="1">
    <source>
        <dbReference type="EMBL" id="XBH19073.1"/>
    </source>
</evidence>
<organism evidence="1">
    <name type="scientific">Telmatobacter sp. DSM 110680</name>
    <dbReference type="NCBI Taxonomy" id="3036704"/>
    <lineage>
        <taxon>Bacteria</taxon>
        <taxon>Pseudomonadati</taxon>
        <taxon>Acidobacteriota</taxon>
        <taxon>Terriglobia</taxon>
        <taxon>Terriglobales</taxon>
        <taxon>Acidobacteriaceae</taxon>
        <taxon>Telmatobacter</taxon>
    </lineage>
</organism>